<dbReference type="AlphaFoldDB" id="E6Q6B1"/>
<dbReference type="Pfam" id="PF08241">
    <property type="entry name" value="Methyltransf_11"/>
    <property type="match status" value="1"/>
</dbReference>
<name>E6Q6B1_9ZZZZ</name>
<accession>E6Q6B1</accession>
<sequence length="279" mass="29936">MDAILHGVAPTNEQIAAYLNAFHHRMPGVTSAIMLGLRTTDGRSSYDVVADRIAAAQPANVLDIGCGDGELLAAILTRTPRTALAGVDLSAEELALTAARFTESAIDLRLASAGMLPFPDGAFAAVAAHLVFMLIPQVDAALREAYRVLAPGGTLAFLLPRRPKQPTNLTELLATLSRKIVVRYPEFSPFSIGDRALFERFGIADLLGRAGFPALPAFDDFEVRAAVDGEWLWKAISGRYILGSLDDELTAELRAIVVAAAANGSFDYRESLRLVSMVR</sequence>
<dbReference type="GO" id="GO:0008757">
    <property type="term" value="F:S-adenosylmethionine-dependent methyltransferase activity"/>
    <property type="evidence" value="ECO:0007669"/>
    <property type="project" value="InterPro"/>
</dbReference>
<dbReference type="PANTHER" id="PTHR42912">
    <property type="entry name" value="METHYLTRANSFERASE"/>
    <property type="match status" value="1"/>
</dbReference>
<organism evidence="2">
    <name type="scientific">mine drainage metagenome</name>
    <dbReference type="NCBI Taxonomy" id="410659"/>
    <lineage>
        <taxon>unclassified sequences</taxon>
        <taxon>metagenomes</taxon>
        <taxon>ecological metagenomes</taxon>
    </lineage>
</organism>
<dbReference type="InterPro" id="IPR029063">
    <property type="entry name" value="SAM-dependent_MTases_sf"/>
</dbReference>
<dbReference type="SUPFAM" id="SSF53335">
    <property type="entry name" value="S-adenosyl-L-methionine-dependent methyltransferases"/>
    <property type="match status" value="1"/>
</dbReference>
<evidence type="ECO:0000259" key="1">
    <source>
        <dbReference type="Pfam" id="PF08241"/>
    </source>
</evidence>
<feature type="domain" description="Methyltransferase type 11" evidence="1">
    <location>
        <begin position="62"/>
        <end position="157"/>
    </location>
</feature>
<proteinExistence type="predicted"/>
<keyword evidence="2" id="KW-0489">Methyltransferase</keyword>
<dbReference type="EMBL" id="CABO01000041">
    <property type="protein sequence ID" value="CBI02736.1"/>
    <property type="molecule type" value="Genomic_DNA"/>
</dbReference>
<dbReference type="PANTHER" id="PTHR42912:SF93">
    <property type="entry name" value="N6-ADENOSINE-METHYLTRANSFERASE TMT1A"/>
    <property type="match status" value="1"/>
</dbReference>
<comment type="caution">
    <text evidence="2">The sequence shown here is derived from an EMBL/GenBank/DDBJ whole genome shotgun (WGS) entry which is preliminary data.</text>
</comment>
<reference evidence="2" key="1">
    <citation type="submission" date="2009-10" db="EMBL/GenBank/DDBJ databases">
        <title>Diversity of trophic interactions inside an arsenic-rich microbial ecosystem.</title>
        <authorList>
            <person name="Bertin P.N."/>
            <person name="Heinrich-Salmeron A."/>
            <person name="Pelletier E."/>
            <person name="Goulhen-Chollet F."/>
            <person name="Arsene-Ploetze F."/>
            <person name="Gallien S."/>
            <person name="Calteau A."/>
            <person name="Vallenet D."/>
            <person name="Casiot C."/>
            <person name="Chane-Woon-Ming B."/>
            <person name="Giloteaux L."/>
            <person name="Barakat M."/>
            <person name="Bonnefoy V."/>
            <person name="Bruneel O."/>
            <person name="Chandler M."/>
            <person name="Cleiss J."/>
            <person name="Duran R."/>
            <person name="Elbaz-Poulichet F."/>
            <person name="Fonknechten N."/>
            <person name="Lauga B."/>
            <person name="Mornico D."/>
            <person name="Ortet P."/>
            <person name="Schaeffer C."/>
            <person name="Siguier P."/>
            <person name="Alexander Thil Smith A."/>
            <person name="Van Dorsselaer A."/>
            <person name="Weissenbach J."/>
            <person name="Medigue C."/>
            <person name="Le Paslier D."/>
        </authorList>
    </citation>
    <scope>NUCLEOTIDE SEQUENCE</scope>
</reference>
<dbReference type="Gene3D" id="3.40.50.150">
    <property type="entry name" value="Vaccinia Virus protein VP39"/>
    <property type="match status" value="1"/>
</dbReference>
<dbReference type="CDD" id="cd02440">
    <property type="entry name" value="AdoMet_MTases"/>
    <property type="match status" value="1"/>
</dbReference>
<keyword evidence="2" id="KW-0808">Transferase</keyword>
<evidence type="ECO:0000313" key="2">
    <source>
        <dbReference type="EMBL" id="CBI02736.1"/>
    </source>
</evidence>
<dbReference type="InterPro" id="IPR050508">
    <property type="entry name" value="Methyltransf_Superfamily"/>
</dbReference>
<gene>
    <name evidence="2" type="ORF">CARN4_2580</name>
</gene>
<dbReference type="InterPro" id="IPR013216">
    <property type="entry name" value="Methyltransf_11"/>
</dbReference>
<dbReference type="GO" id="GO:0032259">
    <property type="term" value="P:methylation"/>
    <property type="evidence" value="ECO:0007669"/>
    <property type="project" value="UniProtKB-KW"/>
</dbReference>
<protein>
    <submittedName>
        <fullName evidence="2">Putative methyltransferase</fullName>
    </submittedName>
</protein>